<dbReference type="RefSeq" id="WP_034768545.1">
    <property type="nucleotide sequence ID" value="NZ_CCRF01000035.1"/>
</dbReference>
<proteinExistence type="predicted"/>
<protein>
    <submittedName>
        <fullName evidence="2">Uncharacterized protein</fullName>
    </submittedName>
</protein>
<gene>
    <name evidence="2" type="ORF">BT1A1_0913</name>
</gene>
<accession>A0A090IYX1</accession>
<evidence type="ECO:0000256" key="1">
    <source>
        <dbReference type="SAM" id="MobiDB-lite"/>
    </source>
</evidence>
<keyword evidence="3" id="KW-1185">Reference proteome</keyword>
<dbReference type="EMBL" id="CCRF01000035">
    <property type="protein sequence ID" value="CEE00760.1"/>
    <property type="molecule type" value="Genomic_DNA"/>
</dbReference>
<dbReference type="Proteomes" id="UP000040576">
    <property type="component" value="Unassembled WGS sequence"/>
</dbReference>
<dbReference type="AlphaFoldDB" id="A0A090IYX1"/>
<name>A0A090IYX1_9BACI</name>
<organism evidence="2 3">
    <name type="scientific">Caldibacillus thermoamylovorans</name>
    <dbReference type="NCBI Taxonomy" id="35841"/>
    <lineage>
        <taxon>Bacteria</taxon>
        <taxon>Bacillati</taxon>
        <taxon>Bacillota</taxon>
        <taxon>Bacilli</taxon>
        <taxon>Bacillales</taxon>
        <taxon>Bacillaceae</taxon>
        <taxon>Caldibacillus</taxon>
    </lineage>
</organism>
<reference evidence="2 3" key="1">
    <citation type="submission" date="2014-07" db="EMBL/GenBank/DDBJ databases">
        <authorList>
            <person name="Wibberg Daniel"/>
        </authorList>
    </citation>
    <scope>NUCLEOTIDE SEQUENCE [LARGE SCALE GENOMIC DNA]</scope>
</reference>
<evidence type="ECO:0000313" key="3">
    <source>
        <dbReference type="Proteomes" id="UP000040576"/>
    </source>
</evidence>
<feature type="region of interest" description="Disordered" evidence="1">
    <location>
        <begin position="54"/>
        <end position="78"/>
    </location>
</feature>
<evidence type="ECO:0000313" key="2">
    <source>
        <dbReference type="EMBL" id="CEE00760.1"/>
    </source>
</evidence>
<dbReference type="GeneID" id="92960057"/>
<sequence>MKNLFNQSTEFEKTIKDARSMNTVKLRDIELRVEKNSRTYLETSNRVLSEIQKKNLRRGRVRPKDPTESKILARFSKR</sequence>